<organism evidence="2 3">
    <name type="scientific">Linum tenue</name>
    <dbReference type="NCBI Taxonomy" id="586396"/>
    <lineage>
        <taxon>Eukaryota</taxon>
        <taxon>Viridiplantae</taxon>
        <taxon>Streptophyta</taxon>
        <taxon>Embryophyta</taxon>
        <taxon>Tracheophyta</taxon>
        <taxon>Spermatophyta</taxon>
        <taxon>Magnoliopsida</taxon>
        <taxon>eudicotyledons</taxon>
        <taxon>Gunneridae</taxon>
        <taxon>Pentapetalae</taxon>
        <taxon>rosids</taxon>
        <taxon>fabids</taxon>
        <taxon>Malpighiales</taxon>
        <taxon>Linaceae</taxon>
        <taxon>Linum</taxon>
    </lineage>
</organism>
<evidence type="ECO:0000256" key="1">
    <source>
        <dbReference type="SAM" id="MobiDB-lite"/>
    </source>
</evidence>
<comment type="caution">
    <text evidence="2">The sequence shown here is derived from an EMBL/GenBank/DDBJ whole genome shotgun (WGS) entry which is preliminary data.</text>
</comment>
<dbReference type="Proteomes" id="UP001154282">
    <property type="component" value="Unassembled WGS sequence"/>
</dbReference>
<dbReference type="AlphaFoldDB" id="A0AAV0LBT3"/>
<sequence length="80" mass="8902">MVAGDESDREIDSKPRWDSRFSFYSSQSTLSNWNRGDNEEILTSGKGYPTAVEAAAAADSRQETQPGHFCPFSRLGEIEI</sequence>
<feature type="region of interest" description="Disordered" evidence="1">
    <location>
        <begin position="58"/>
        <end position="80"/>
    </location>
</feature>
<accession>A0AAV0LBT3</accession>
<protein>
    <submittedName>
        <fullName evidence="2">Uncharacterized protein</fullName>
    </submittedName>
</protein>
<gene>
    <name evidence="2" type="ORF">LITE_LOCUS23268</name>
</gene>
<proteinExistence type="predicted"/>
<keyword evidence="3" id="KW-1185">Reference proteome</keyword>
<name>A0AAV0LBT3_9ROSI</name>
<evidence type="ECO:0000313" key="3">
    <source>
        <dbReference type="Proteomes" id="UP001154282"/>
    </source>
</evidence>
<dbReference type="EMBL" id="CAMGYJ010000006">
    <property type="protein sequence ID" value="CAI0432069.1"/>
    <property type="molecule type" value="Genomic_DNA"/>
</dbReference>
<reference evidence="2" key="1">
    <citation type="submission" date="2022-08" db="EMBL/GenBank/DDBJ databases">
        <authorList>
            <person name="Gutierrez-Valencia J."/>
        </authorList>
    </citation>
    <scope>NUCLEOTIDE SEQUENCE</scope>
</reference>
<evidence type="ECO:0000313" key="2">
    <source>
        <dbReference type="EMBL" id="CAI0432069.1"/>
    </source>
</evidence>